<evidence type="ECO:0000313" key="2">
    <source>
        <dbReference type="Proteomes" id="UP000260841"/>
    </source>
</evidence>
<accession>A0A3E5EQ11</accession>
<dbReference type="Proteomes" id="UP000260841">
    <property type="component" value="Unassembled WGS sequence"/>
</dbReference>
<dbReference type="AlphaFoldDB" id="A0A3E5EQ11"/>
<dbReference type="Pfam" id="PF12784">
    <property type="entry name" value="PDDEXK_2"/>
    <property type="match status" value="1"/>
</dbReference>
<proteinExistence type="predicted"/>
<dbReference type="NCBIfam" id="TIGR01784">
    <property type="entry name" value="T_den_put_tspse"/>
    <property type="match status" value="1"/>
</dbReference>
<sequence>MATKEKRKLKDLNLLDKFLFDEAMEDEENMKTLLDIILGQDTHLKQPPQTEKECRSSFEKRQIRLDVYTVDEDDVVYDTEPQKTNTKNLPKRSRLYQGMIDSRLLPPGCIDFNLLNPVVIIMIMPFDLFGYELYRYTFKMQCEEVPEMELGDDATRIFLNSHGKHPELVSRELIELLEYMEKSTDAVVEECESERIHQMHERVNRLKSSKEMEIKFMQKWEEKEMERQEAYAEGREEGERVGEARINKLIVYLLEQGRNKDLAKAVSDSEYQAKLLKELGL</sequence>
<dbReference type="EMBL" id="QSVB01000008">
    <property type="protein sequence ID" value="RGN91065.1"/>
    <property type="molecule type" value="Genomic_DNA"/>
</dbReference>
<reference evidence="1 2" key="1">
    <citation type="submission" date="2018-08" db="EMBL/GenBank/DDBJ databases">
        <title>A genome reference for cultivated species of the human gut microbiota.</title>
        <authorList>
            <person name="Zou Y."/>
            <person name="Xue W."/>
            <person name="Luo G."/>
        </authorList>
    </citation>
    <scope>NUCLEOTIDE SEQUENCE [LARGE SCALE GENOMIC DNA]</scope>
    <source>
        <strain evidence="1 2">OM03-2</strain>
    </source>
</reference>
<organism evidence="1 2">
    <name type="scientific">Dorea formicigenerans</name>
    <dbReference type="NCBI Taxonomy" id="39486"/>
    <lineage>
        <taxon>Bacteria</taxon>
        <taxon>Bacillati</taxon>
        <taxon>Bacillota</taxon>
        <taxon>Clostridia</taxon>
        <taxon>Lachnospirales</taxon>
        <taxon>Lachnospiraceae</taxon>
        <taxon>Dorea</taxon>
    </lineage>
</organism>
<name>A0A3E5EQ11_9FIRM</name>
<gene>
    <name evidence="1" type="ORF">DXB36_09105</name>
</gene>
<protein>
    <submittedName>
        <fullName evidence="1">Rpn family recombination-promoting nuclease/putative transposase</fullName>
    </submittedName>
</protein>
<evidence type="ECO:0000313" key="1">
    <source>
        <dbReference type="EMBL" id="RGN91065.1"/>
    </source>
</evidence>
<dbReference type="RefSeq" id="WP_117606567.1">
    <property type="nucleotide sequence ID" value="NZ_CABJBB010000002.1"/>
</dbReference>
<comment type="caution">
    <text evidence="1">The sequence shown here is derived from an EMBL/GenBank/DDBJ whole genome shotgun (WGS) entry which is preliminary data.</text>
</comment>
<dbReference type="InterPro" id="IPR010106">
    <property type="entry name" value="RpnA"/>
</dbReference>